<feature type="signal peptide" evidence="1">
    <location>
        <begin position="1"/>
        <end position="22"/>
    </location>
</feature>
<protein>
    <submittedName>
        <fullName evidence="2">Uncharacterized protein</fullName>
    </submittedName>
</protein>
<dbReference type="PROSITE" id="PS51257">
    <property type="entry name" value="PROKAR_LIPOPROTEIN"/>
    <property type="match status" value="1"/>
</dbReference>
<keyword evidence="1" id="KW-0732">Signal</keyword>
<gene>
    <name evidence="2" type="ORF">GGR12_000841</name>
</gene>
<dbReference type="Proteomes" id="UP000529946">
    <property type="component" value="Unassembled WGS sequence"/>
</dbReference>
<feature type="chain" id="PRO_5030843019" evidence="1">
    <location>
        <begin position="23"/>
        <end position="53"/>
    </location>
</feature>
<dbReference type="AlphaFoldDB" id="A0A7W6JD84"/>
<proteinExistence type="predicted"/>
<reference evidence="2 3" key="1">
    <citation type="submission" date="2020-08" db="EMBL/GenBank/DDBJ databases">
        <title>Genomic Encyclopedia of Type Strains, Phase IV (KMG-IV): sequencing the most valuable type-strain genomes for metagenomic binning, comparative biology and taxonomic classification.</title>
        <authorList>
            <person name="Goeker M."/>
        </authorList>
    </citation>
    <scope>NUCLEOTIDE SEQUENCE [LARGE SCALE GENOMIC DNA]</scope>
    <source>
        <strain evidence="2 3">DSM 23960</strain>
    </source>
</reference>
<evidence type="ECO:0000313" key="3">
    <source>
        <dbReference type="Proteomes" id="UP000529946"/>
    </source>
</evidence>
<organism evidence="2 3">
    <name type="scientific">Brevundimonas lenta</name>
    <dbReference type="NCBI Taxonomy" id="424796"/>
    <lineage>
        <taxon>Bacteria</taxon>
        <taxon>Pseudomonadati</taxon>
        <taxon>Pseudomonadota</taxon>
        <taxon>Alphaproteobacteria</taxon>
        <taxon>Caulobacterales</taxon>
        <taxon>Caulobacteraceae</taxon>
        <taxon>Brevundimonas</taxon>
    </lineage>
</organism>
<accession>A0A7W6JD84</accession>
<keyword evidence="3" id="KW-1185">Reference proteome</keyword>
<evidence type="ECO:0000256" key="1">
    <source>
        <dbReference type="SAM" id="SignalP"/>
    </source>
</evidence>
<name>A0A7W6JD84_9CAUL</name>
<comment type="caution">
    <text evidence="2">The sequence shown here is derived from an EMBL/GenBank/DDBJ whole genome shotgun (WGS) entry which is preliminary data.</text>
</comment>
<sequence>MRIRRLMAAALGGVLLSCQGPAAVLAQEAAIEAVAGSHADRAWTLGKANRPAA</sequence>
<dbReference type="EMBL" id="JACIDM010000001">
    <property type="protein sequence ID" value="MBB4082002.1"/>
    <property type="molecule type" value="Genomic_DNA"/>
</dbReference>
<evidence type="ECO:0000313" key="2">
    <source>
        <dbReference type="EMBL" id="MBB4082002.1"/>
    </source>
</evidence>